<evidence type="ECO:0000259" key="4">
    <source>
        <dbReference type="Pfam" id="PF21788"/>
    </source>
</evidence>
<proteinExistence type="predicted"/>
<dbReference type="EMBL" id="JANEYG010000601">
    <property type="protein sequence ID" value="KAJ8909372.1"/>
    <property type="molecule type" value="Genomic_DNA"/>
</dbReference>
<feature type="non-terminal residue" evidence="5">
    <location>
        <position position="1"/>
    </location>
</feature>
<dbReference type="Proteomes" id="UP001159042">
    <property type="component" value="Unassembled WGS sequence"/>
</dbReference>
<dbReference type="Pfam" id="PF21788">
    <property type="entry name" value="TNP-like_GBD"/>
    <property type="match status" value="1"/>
</dbReference>
<feature type="domain" description="Transposable element P transposase-like RNase H" evidence="3">
    <location>
        <begin position="178"/>
        <end position="305"/>
    </location>
</feature>
<dbReference type="InterPro" id="IPR048365">
    <property type="entry name" value="TNP-like_RNaseH_N"/>
</dbReference>
<accession>A0AAV8V5M8</accession>
<evidence type="ECO:0000313" key="5">
    <source>
        <dbReference type="EMBL" id="KAJ8909372.1"/>
    </source>
</evidence>
<organism evidence="5 6">
    <name type="scientific">Exocentrus adspersus</name>
    <dbReference type="NCBI Taxonomy" id="1586481"/>
    <lineage>
        <taxon>Eukaryota</taxon>
        <taxon>Metazoa</taxon>
        <taxon>Ecdysozoa</taxon>
        <taxon>Arthropoda</taxon>
        <taxon>Hexapoda</taxon>
        <taxon>Insecta</taxon>
        <taxon>Pterygota</taxon>
        <taxon>Neoptera</taxon>
        <taxon>Endopterygota</taxon>
        <taxon>Coleoptera</taxon>
        <taxon>Polyphaga</taxon>
        <taxon>Cucujiformia</taxon>
        <taxon>Chrysomeloidea</taxon>
        <taxon>Cerambycidae</taxon>
        <taxon>Lamiinae</taxon>
        <taxon>Acanthocinini</taxon>
        <taxon>Exocentrus</taxon>
    </lineage>
</organism>
<keyword evidence="1" id="KW-0175">Coiled coil</keyword>
<feature type="domain" description="Transposable element P transposase-like GTP-binding insertion" evidence="4">
    <location>
        <begin position="328"/>
        <end position="399"/>
    </location>
</feature>
<protein>
    <recommendedName>
        <fullName evidence="7">Transposable element P transposase</fullName>
    </recommendedName>
</protein>
<reference evidence="5 6" key="1">
    <citation type="journal article" date="2023" name="Insect Mol. Biol.">
        <title>Genome sequencing provides insights into the evolution of gene families encoding plant cell wall-degrading enzymes in longhorned beetles.</title>
        <authorList>
            <person name="Shin N.R."/>
            <person name="Okamura Y."/>
            <person name="Kirsch R."/>
            <person name="Pauchet Y."/>
        </authorList>
    </citation>
    <scope>NUCLEOTIDE SEQUENCE [LARGE SCALE GENOMIC DNA]</scope>
    <source>
        <strain evidence="5">EAD_L_NR</strain>
    </source>
</reference>
<gene>
    <name evidence="5" type="ORF">NQ315_008938</name>
</gene>
<keyword evidence="6" id="KW-1185">Reference proteome</keyword>
<feature type="compositionally biased region" description="Polar residues" evidence="2">
    <location>
        <begin position="34"/>
        <end position="49"/>
    </location>
</feature>
<evidence type="ECO:0000256" key="1">
    <source>
        <dbReference type="SAM" id="Coils"/>
    </source>
</evidence>
<feature type="coiled-coil region" evidence="1">
    <location>
        <begin position="53"/>
        <end position="87"/>
    </location>
</feature>
<name>A0AAV8V5M8_9CUCU</name>
<evidence type="ECO:0000259" key="3">
    <source>
        <dbReference type="Pfam" id="PF21787"/>
    </source>
</evidence>
<dbReference type="Pfam" id="PF21787">
    <property type="entry name" value="TNP-like_RNaseH_N"/>
    <property type="match status" value="1"/>
</dbReference>
<feature type="region of interest" description="Disordered" evidence="2">
    <location>
        <begin position="30"/>
        <end position="49"/>
    </location>
</feature>
<dbReference type="InterPro" id="IPR048366">
    <property type="entry name" value="TNP-like_GBD"/>
</dbReference>
<evidence type="ECO:0000256" key="2">
    <source>
        <dbReference type="SAM" id="MobiDB-lite"/>
    </source>
</evidence>
<evidence type="ECO:0008006" key="7">
    <source>
        <dbReference type="Google" id="ProtNLM"/>
    </source>
</evidence>
<evidence type="ECO:0000313" key="6">
    <source>
        <dbReference type="Proteomes" id="UP001159042"/>
    </source>
</evidence>
<sequence>DQPPDLPKLELGVLEPINVVPDISISDEYEPNLMSPTSSTQTSLDLSANSPRKNKYKMKIKRLHRENRRLKKKVENLENKLNNFIQHVTLDDYKKLTLTICPSKDLANFINIQVDQAHKHPKGRRFSSDFKNDCLAMYYTGPKVYKKKLMNMFCLPSPQTLFKLTRGIKIDQGLKNYRIFDILKMKVNCFQNQNKYCMLCVDEMSIKANLFYDRGNDYVVGLAENEKGDKIFKPALSVSVLMIRGLYCKWKQPLAYFFANKTFPAQSMNNVIHQAILMLNEIGLRVCVVTCDMGSNNLQLAKVMGVTSEHPYFFVNGLKVVYVFDVLHILKAIRNNLIKFDYVYENKNISWDYLQNFYSIDKMYPIRAAHKLTDSHINPSNFEKMKVRYASQIFSATVSAD</sequence>
<comment type="caution">
    <text evidence="5">The sequence shown here is derived from an EMBL/GenBank/DDBJ whole genome shotgun (WGS) entry which is preliminary data.</text>
</comment>
<dbReference type="AlphaFoldDB" id="A0AAV8V5M8"/>